<protein>
    <submittedName>
        <fullName evidence="1">Uncharacterized protein</fullName>
    </submittedName>
</protein>
<dbReference type="AlphaFoldDB" id="A0AAV4SW80"/>
<organism evidence="1 2">
    <name type="scientific">Caerostris extrusa</name>
    <name type="common">Bark spider</name>
    <name type="synonym">Caerostris bankana</name>
    <dbReference type="NCBI Taxonomy" id="172846"/>
    <lineage>
        <taxon>Eukaryota</taxon>
        <taxon>Metazoa</taxon>
        <taxon>Ecdysozoa</taxon>
        <taxon>Arthropoda</taxon>
        <taxon>Chelicerata</taxon>
        <taxon>Arachnida</taxon>
        <taxon>Araneae</taxon>
        <taxon>Araneomorphae</taxon>
        <taxon>Entelegynae</taxon>
        <taxon>Araneoidea</taxon>
        <taxon>Araneidae</taxon>
        <taxon>Caerostris</taxon>
    </lineage>
</organism>
<evidence type="ECO:0000313" key="2">
    <source>
        <dbReference type="Proteomes" id="UP001054945"/>
    </source>
</evidence>
<dbReference type="Proteomes" id="UP001054945">
    <property type="component" value="Unassembled WGS sequence"/>
</dbReference>
<dbReference type="EMBL" id="BPLR01010077">
    <property type="protein sequence ID" value="GIY36707.1"/>
    <property type="molecule type" value="Genomic_DNA"/>
</dbReference>
<accession>A0AAV4SW80</accession>
<sequence>MQYWELRRQNERDSSGENKIHFRPPCYTFSTHLVLKIKGSYIYTATCQAGPLNVEFKA</sequence>
<comment type="caution">
    <text evidence="1">The sequence shown here is derived from an EMBL/GenBank/DDBJ whole genome shotgun (WGS) entry which is preliminary data.</text>
</comment>
<gene>
    <name evidence="1" type="ORF">CEXT_444191</name>
</gene>
<proteinExistence type="predicted"/>
<feature type="non-terminal residue" evidence="1">
    <location>
        <position position="58"/>
    </location>
</feature>
<keyword evidence="2" id="KW-1185">Reference proteome</keyword>
<name>A0AAV4SW80_CAEEX</name>
<evidence type="ECO:0000313" key="1">
    <source>
        <dbReference type="EMBL" id="GIY36707.1"/>
    </source>
</evidence>
<reference evidence="1 2" key="1">
    <citation type="submission" date="2021-06" db="EMBL/GenBank/DDBJ databases">
        <title>Caerostris extrusa draft genome.</title>
        <authorList>
            <person name="Kono N."/>
            <person name="Arakawa K."/>
        </authorList>
    </citation>
    <scope>NUCLEOTIDE SEQUENCE [LARGE SCALE GENOMIC DNA]</scope>
</reference>